<keyword evidence="2" id="KW-1185">Reference proteome</keyword>
<dbReference type="Proteomes" id="UP000799753">
    <property type="component" value="Unassembled WGS sequence"/>
</dbReference>
<name>A0A6A6SBT6_9PLEO</name>
<dbReference type="EMBL" id="MU006777">
    <property type="protein sequence ID" value="KAF2645275.1"/>
    <property type="molecule type" value="Genomic_DNA"/>
</dbReference>
<gene>
    <name evidence="1" type="ORF">P280DRAFT_495194</name>
</gene>
<organism evidence="1 2">
    <name type="scientific">Massarina eburnea CBS 473.64</name>
    <dbReference type="NCBI Taxonomy" id="1395130"/>
    <lineage>
        <taxon>Eukaryota</taxon>
        <taxon>Fungi</taxon>
        <taxon>Dikarya</taxon>
        <taxon>Ascomycota</taxon>
        <taxon>Pezizomycotina</taxon>
        <taxon>Dothideomycetes</taxon>
        <taxon>Pleosporomycetidae</taxon>
        <taxon>Pleosporales</taxon>
        <taxon>Massarineae</taxon>
        <taxon>Massarinaceae</taxon>
        <taxon>Massarina</taxon>
    </lineage>
</organism>
<evidence type="ECO:0000313" key="2">
    <source>
        <dbReference type="Proteomes" id="UP000799753"/>
    </source>
</evidence>
<dbReference type="OrthoDB" id="5391496at2759"/>
<accession>A0A6A6SBT6</accession>
<dbReference type="AlphaFoldDB" id="A0A6A6SBT6"/>
<evidence type="ECO:0000313" key="1">
    <source>
        <dbReference type="EMBL" id="KAF2645275.1"/>
    </source>
</evidence>
<protein>
    <submittedName>
        <fullName evidence="1">Uncharacterized protein</fullName>
    </submittedName>
</protein>
<reference evidence="1" key="1">
    <citation type="journal article" date="2020" name="Stud. Mycol.">
        <title>101 Dothideomycetes genomes: a test case for predicting lifestyles and emergence of pathogens.</title>
        <authorList>
            <person name="Haridas S."/>
            <person name="Albert R."/>
            <person name="Binder M."/>
            <person name="Bloem J."/>
            <person name="Labutti K."/>
            <person name="Salamov A."/>
            <person name="Andreopoulos B."/>
            <person name="Baker S."/>
            <person name="Barry K."/>
            <person name="Bills G."/>
            <person name="Bluhm B."/>
            <person name="Cannon C."/>
            <person name="Castanera R."/>
            <person name="Culley D."/>
            <person name="Daum C."/>
            <person name="Ezra D."/>
            <person name="Gonzalez J."/>
            <person name="Henrissat B."/>
            <person name="Kuo A."/>
            <person name="Liang C."/>
            <person name="Lipzen A."/>
            <person name="Lutzoni F."/>
            <person name="Magnuson J."/>
            <person name="Mondo S."/>
            <person name="Nolan M."/>
            <person name="Ohm R."/>
            <person name="Pangilinan J."/>
            <person name="Park H.-J."/>
            <person name="Ramirez L."/>
            <person name="Alfaro M."/>
            <person name="Sun H."/>
            <person name="Tritt A."/>
            <person name="Yoshinaga Y."/>
            <person name="Zwiers L.-H."/>
            <person name="Turgeon B."/>
            <person name="Goodwin S."/>
            <person name="Spatafora J."/>
            <person name="Crous P."/>
            <person name="Grigoriev I."/>
        </authorList>
    </citation>
    <scope>NUCLEOTIDE SEQUENCE</scope>
    <source>
        <strain evidence="1">CBS 473.64</strain>
    </source>
</reference>
<sequence>MTIIPRTVIYPLTPSSLLNHILTTQSNTSRTTLIICSSRETFLQGLLGSLQQQGTQQGTQLQDLMAPTLHNLATARHVKTSFCASVPALLAYMTAHRGEVESAHADESESRRVAAAGTETIVLVNALALHAPTPSFSAQGLSRTFAAAVEMATRVGAALVLAECQGRRGGETGETGGEGDVVVDGEVDPWEQDVSILNVSAKKFASKDSDRAWAGRTVKVKRIAARWFHFHRLPNSSNHG</sequence>
<proteinExistence type="predicted"/>